<protein>
    <submittedName>
        <fullName evidence="3">Uncharacterized protein LOC108808804</fullName>
    </submittedName>
</protein>
<sequence>MVEYFLRCAIGDGRSGFFWFDRWTDMGPLISAISPTGPRDLRLSLSSTVSEATHDGNWQLPAARSYAVETLQIVLSTMPPPSPTRGKDYYLWRSGYSSYDKKFSTKKTWEQIRVAAKPVSWVNLCCSGFLLGIVCLLGEMNVPTNCMLCTSGEETHDHLFFRCSYASSVWSHFCVGSFLLSPPILILECASLLRDHRFTSVPGAGSVLKLQVTIYCLWRERNAHIFTTSSSPASVLFSKIDRMVRDMLLSFPSSSQSQPSLLQLYLSFIFDVP</sequence>
<dbReference type="Proteomes" id="UP000504610">
    <property type="component" value="Chromosome 6"/>
</dbReference>
<evidence type="ECO:0000313" key="3">
    <source>
        <dbReference type="RefSeq" id="XP_056843435.1"/>
    </source>
</evidence>
<reference evidence="2" key="1">
    <citation type="journal article" date="2019" name="Database">
        <title>The radish genome database (RadishGD): an integrated information resource for radish genomics.</title>
        <authorList>
            <person name="Yu H.J."/>
            <person name="Baek S."/>
            <person name="Lee Y.J."/>
            <person name="Cho A."/>
            <person name="Mun J.H."/>
        </authorList>
    </citation>
    <scope>NUCLEOTIDE SEQUENCE [LARGE SCALE GENOMIC DNA]</scope>
    <source>
        <strain evidence="2">cv. WK10039</strain>
    </source>
</reference>
<evidence type="ECO:0000259" key="1">
    <source>
        <dbReference type="Pfam" id="PF13966"/>
    </source>
</evidence>
<accession>A0A9W3BVS3</accession>
<reference evidence="3" key="2">
    <citation type="submission" date="2025-08" db="UniProtKB">
        <authorList>
            <consortium name="RefSeq"/>
        </authorList>
    </citation>
    <scope>IDENTIFICATION</scope>
    <source>
        <tissue evidence="3">Leaf</tissue>
    </source>
</reference>
<name>A0A9W3BVS3_RAPSA</name>
<organism evidence="2 3">
    <name type="scientific">Raphanus sativus</name>
    <name type="common">Radish</name>
    <name type="synonym">Raphanus raphanistrum var. sativus</name>
    <dbReference type="NCBI Taxonomy" id="3726"/>
    <lineage>
        <taxon>Eukaryota</taxon>
        <taxon>Viridiplantae</taxon>
        <taxon>Streptophyta</taxon>
        <taxon>Embryophyta</taxon>
        <taxon>Tracheophyta</taxon>
        <taxon>Spermatophyta</taxon>
        <taxon>Magnoliopsida</taxon>
        <taxon>eudicotyledons</taxon>
        <taxon>Gunneridae</taxon>
        <taxon>Pentapetalae</taxon>
        <taxon>rosids</taxon>
        <taxon>malvids</taxon>
        <taxon>Brassicales</taxon>
        <taxon>Brassicaceae</taxon>
        <taxon>Brassiceae</taxon>
        <taxon>Raphanus</taxon>
    </lineage>
</organism>
<dbReference type="OrthoDB" id="1109840at2759"/>
<keyword evidence="2" id="KW-1185">Reference proteome</keyword>
<dbReference type="RefSeq" id="XP_056843435.1">
    <property type="nucleotide sequence ID" value="XM_056987455.1"/>
</dbReference>
<dbReference type="InterPro" id="IPR026960">
    <property type="entry name" value="RVT-Znf"/>
</dbReference>
<dbReference type="AlphaFoldDB" id="A0A9W3BVS3"/>
<dbReference type="Pfam" id="PF13966">
    <property type="entry name" value="zf-RVT"/>
    <property type="match status" value="1"/>
</dbReference>
<evidence type="ECO:0000313" key="2">
    <source>
        <dbReference type="Proteomes" id="UP000504610"/>
    </source>
</evidence>
<feature type="domain" description="Reverse transcriptase zinc-binding" evidence="1">
    <location>
        <begin position="140"/>
        <end position="170"/>
    </location>
</feature>
<gene>
    <name evidence="3" type="primary">LOC108808804</name>
</gene>
<dbReference type="GeneID" id="108808804"/>
<proteinExistence type="predicted"/>
<dbReference type="KEGG" id="rsz:108808804"/>